<feature type="region of interest" description="Disordered" evidence="1">
    <location>
        <begin position="85"/>
        <end position="161"/>
    </location>
</feature>
<proteinExistence type="predicted"/>
<gene>
    <name evidence="2" type="ORF">WH47_11956</name>
</gene>
<feature type="compositionally biased region" description="Polar residues" evidence="1">
    <location>
        <begin position="100"/>
        <end position="113"/>
    </location>
</feature>
<name>A0A0L7R7N3_9HYME</name>
<dbReference type="Proteomes" id="UP000053825">
    <property type="component" value="Unassembled WGS sequence"/>
</dbReference>
<evidence type="ECO:0000313" key="2">
    <source>
        <dbReference type="EMBL" id="KOC66892.1"/>
    </source>
</evidence>
<evidence type="ECO:0000256" key="1">
    <source>
        <dbReference type="SAM" id="MobiDB-lite"/>
    </source>
</evidence>
<sequence>MRCLCECVRVYGVSGKDRRARSSVWDSAKDIERMFSFSNQARSAFNSGKRQVWKASNRESAKSGKCQIWKESSLESVKSGKSQVGKASSLESVKSENRQVSKASNQKNANSGKRQVWKASSRESVKSRKRQVRKMLTRESAKSGKPQVGKASSLESVKSENRQVGKASSLESWVYVNKRRTIEELKENIRAEIRRLGPETLRTVMENAVERACICEQENGGHLFTRITETNPLIIFPNKVVNNLKNICL</sequence>
<protein>
    <submittedName>
        <fullName evidence="2">Uncharacterized protein</fullName>
    </submittedName>
</protein>
<keyword evidence="3" id="KW-1185">Reference proteome</keyword>
<accession>A0A0L7R7N3</accession>
<dbReference type="AlphaFoldDB" id="A0A0L7R7N3"/>
<dbReference type="EMBL" id="KQ414638">
    <property type="protein sequence ID" value="KOC66892.1"/>
    <property type="molecule type" value="Genomic_DNA"/>
</dbReference>
<evidence type="ECO:0000313" key="3">
    <source>
        <dbReference type="Proteomes" id="UP000053825"/>
    </source>
</evidence>
<organism evidence="2 3">
    <name type="scientific">Habropoda laboriosa</name>
    <dbReference type="NCBI Taxonomy" id="597456"/>
    <lineage>
        <taxon>Eukaryota</taxon>
        <taxon>Metazoa</taxon>
        <taxon>Ecdysozoa</taxon>
        <taxon>Arthropoda</taxon>
        <taxon>Hexapoda</taxon>
        <taxon>Insecta</taxon>
        <taxon>Pterygota</taxon>
        <taxon>Neoptera</taxon>
        <taxon>Endopterygota</taxon>
        <taxon>Hymenoptera</taxon>
        <taxon>Apocrita</taxon>
        <taxon>Aculeata</taxon>
        <taxon>Apoidea</taxon>
        <taxon>Anthophila</taxon>
        <taxon>Apidae</taxon>
        <taxon>Habropoda</taxon>
    </lineage>
</organism>
<reference evidence="2 3" key="1">
    <citation type="submission" date="2015-07" db="EMBL/GenBank/DDBJ databases">
        <title>The genome of Habropoda laboriosa.</title>
        <authorList>
            <person name="Pan H."/>
            <person name="Kapheim K."/>
        </authorList>
    </citation>
    <scope>NUCLEOTIDE SEQUENCE [LARGE SCALE GENOMIC DNA]</scope>
    <source>
        <strain evidence="2">0110345459</strain>
    </source>
</reference>